<reference evidence="1 2" key="1">
    <citation type="journal article" date="2016" name="Nat. Commun.">
        <title>Thousands of microbial genomes shed light on interconnected biogeochemical processes in an aquifer system.</title>
        <authorList>
            <person name="Anantharaman K."/>
            <person name="Brown C.T."/>
            <person name="Hug L.A."/>
            <person name="Sharon I."/>
            <person name="Castelle C.J."/>
            <person name="Probst A.J."/>
            <person name="Thomas B.C."/>
            <person name="Singh A."/>
            <person name="Wilkins M.J."/>
            <person name="Karaoz U."/>
            <person name="Brodie E.L."/>
            <person name="Williams K.H."/>
            <person name="Hubbard S.S."/>
            <person name="Banfield J.F."/>
        </authorList>
    </citation>
    <scope>NUCLEOTIDE SEQUENCE [LARGE SCALE GENOMIC DNA]</scope>
</reference>
<gene>
    <name evidence="1" type="ORF">A2918_03240</name>
</gene>
<evidence type="ECO:0000313" key="1">
    <source>
        <dbReference type="EMBL" id="OGN22147.1"/>
    </source>
</evidence>
<dbReference type="AlphaFoldDB" id="A0A1F8G9V7"/>
<dbReference type="Proteomes" id="UP000178227">
    <property type="component" value="Unassembled WGS sequence"/>
</dbReference>
<proteinExistence type="predicted"/>
<dbReference type="InterPro" id="IPR029044">
    <property type="entry name" value="Nucleotide-diphossugar_trans"/>
</dbReference>
<dbReference type="EMBL" id="MGKI01000014">
    <property type="protein sequence ID" value="OGN22147.1"/>
    <property type="molecule type" value="Genomic_DNA"/>
</dbReference>
<protein>
    <recommendedName>
        <fullName evidence="3">Glycosyltransferase 2-like domain-containing protein</fullName>
    </recommendedName>
</protein>
<dbReference type="NCBIfam" id="TIGR04440">
    <property type="entry name" value="glyco_TIGR04440"/>
    <property type="match status" value="1"/>
</dbReference>
<dbReference type="STRING" id="1802694.A2918_03240"/>
<organism evidence="1 2">
    <name type="scientific">Candidatus Yanofskybacteria bacterium RIFCSPLOWO2_01_FULL_42_49</name>
    <dbReference type="NCBI Taxonomy" id="1802694"/>
    <lineage>
        <taxon>Bacteria</taxon>
        <taxon>Candidatus Yanofskyibacteriota</taxon>
    </lineage>
</organism>
<dbReference type="InterPro" id="IPR031042">
    <property type="entry name" value="Glyco_TIGR04440"/>
</dbReference>
<accession>A0A1F8G9V7</accession>
<dbReference type="SUPFAM" id="SSF53448">
    <property type="entry name" value="Nucleotide-diphospho-sugar transferases"/>
    <property type="match status" value="1"/>
</dbReference>
<dbReference type="Gene3D" id="3.90.550.10">
    <property type="entry name" value="Spore Coat Polysaccharide Biosynthesis Protein SpsA, Chain A"/>
    <property type="match status" value="1"/>
</dbReference>
<comment type="caution">
    <text evidence="1">The sequence shown here is derived from an EMBL/GenBank/DDBJ whole genome shotgun (WGS) entry which is preliminary data.</text>
</comment>
<name>A0A1F8G9V7_9BACT</name>
<sequence length="355" mass="41839">MIKVAIIISTMNRPDFMLRQFEFYELMNSPHPIYILDSSNPENAEKLKNGIKKFKNFKIIYQWAPPGKDHTYNLMPFIEEKYCVRSCDDDIIIPKTISECADFLEKNPDYGTCAGKQINIRFRREDYNNPFGIIEKQTRPFGRSVEDENMLARVKNFWSDQYFICFAVTRTETEREIRNITKHFAIAGDMFEFLLFDMLIISGKAKVLDKLGYIMQRSDLPFFDHSLTEDFLMHPSIGEQWRICEEGFSEIIRKKGISEKESRFAVRGMFIVYLAQQYSIEKTWLSIGQKEPVSSAKPGSVWSELDLLKKLKHFASNKPFLKKVYYKFNPPDYVTRPESKYFADYKIVKDFIESR</sequence>
<evidence type="ECO:0000313" key="2">
    <source>
        <dbReference type="Proteomes" id="UP000178227"/>
    </source>
</evidence>
<evidence type="ECO:0008006" key="3">
    <source>
        <dbReference type="Google" id="ProtNLM"/>
    </source>
</evidence>